<reference evidence="6 7" key="1">
    <citation type="journal article" date="2014" name="Agronomy (Basel)">
        <title>A Draft Genome Sequence for Ensete ventricosum, the Drought-Tolerant Tree Against Hunger.</title>
        <authorList>
            <person name="Harrison J."/>
            <person name="Moore K.A."/>
            <person name="Paszkiewicz K."/>
            <person name="Jones T."/>
            <person name="Grant M."/>
            <person name="Ambacheew D."/>
            <person name="Muzemil S."/>
            <person name="Studholme D.J."/>
        </authorList>
    </citation>
    <scope>NUCLEOTIDE SEQUENCE [LARGE SCALE GENOMIC DNA]</scope>
</reference>
<evidence type="ECO:0000313" key="6">
    <source>
        <dbReference type="EMBL" id="RRT40240.1"/>
    </source>
</evidence>
<evidence type="ECO:0000256" key="2">
    <source>
        <dbReference type="ARBA" id="ARBA00022670"/>
    </source>
</evidence>
<feature type="region of interest" description="Disordered" evidence="4">
    <location>
        <begin position="1"/>
        <end position="23"/>
    </location>
</feature>
<dbReference type="PANTHER" id="PTHR12378:SF10">
    <property type="entry name" value="OS04G0548000 PROTEIN"/>
    <property type="match status" value="1"/>
</dbReference>
<feature type="compositionally biased region" description="Polar residues" evidence="4">
    <location>
        <begin position="1"/>
        <end position="14"/>
    </location>
</feature>
<organism evidence="6 7">
    <name type="scientific">Ensete ventricosum</name>
    <name type="common">Abyssinian banana</name>
    <name type="synonym">Musa ensete</name>
    <dbReference type="NCBI Taxonomy" id="4639"/>
    <lineage>
        <taxon>Eukaryota</taxon>
        <taxon>Viridiplantae</taxon>
        <taxon>Streptophyta</taxon>
        <taxon>Embryophyta</taxon>
        <taxon>Tracheophyta</taxon>
        <taxon>Spermatophyta</taxon>
        <taxon>Magnoliopsida</taxon>
        <taxon>Liliopsida</taxon>
        <taxon>Zingiberales</taxon>
        <taxon>Musaceae</taxon>
        <taxon>Ensete</taxon>
    </lineage>
</organism>
<dbReference type="Gene3D" id="3.90.1720.30">
    <property type="entry name" value="PPPDE domains"/>
    <property type="match status" value="1"/>
</dbReference>
<keyword evidence="3" id="KW-0378">Hydrolase</keyword>
<dbReference type="GO" id="GO:0016579">
    <property type="term" value="P:protein deubiquitination"/>
    <property type="evidence" value="ECO:0007669"/>
    <property type="project" value="TreeGrafter"/>
</dbReference>
<feature type="region of interest" description="Disordered" evidence="4">
    <location>
        <begin position="207"/>
        <end position="249"/>
    </location>
</feature>
<evidence type="ECO:0000256" key="1">
    <source>
        <dbReference type="ARBA" id="ARBA00008140"/>
    </source>
</evidence>
<dbReference type="Pfam" id="PF05903">
    <property type="entry name" value="Peptidase_C97"/>
    <property type="match status" value="1"/>
</dbReference>
<dbReference type="EMBL" id="AMZH03019536">
    <property type="protein sequence ID" value="RRT40240.1"/>
    <property type="molecule type" value="Genomic_DNA"/>
</dbReference>
<dbReference type="InterPro" id="IPR042266">
    <property type="entry name" value="PPPDE_sf"/>
</dbReference>
<feature type="compositionally biased region" description="Low complexity" evidence="4">
    <location>
        <begin position="229"/>
        <end position="238"/>
    </location>
</feature>
<proteinExistence type="inferred from homology"/>
<protein>
    <recommendedName>
        <fullName evidence="5">PPPDE domain-containing protein</fullName>
    </recommendedName>
</protein>
<evidence type="ECO:0000256" key="3">
    <source>
        <dbReference type="ARBA" id="ARBA00022801"/>
    </source>
</evidence>
<accession>A0A426XLD1</accession>
<dbReference type="AlphaFoldDB" id="A0A426XLD1"/>
<comment type="caution">
    <text evidence="6">The sequence shown here is derived from an EMBL/GenBank/DDBJ whole genome shotgun (WGS) entry which is preliminary data.</text>
</comment>
<gene>
    <name evidence="6" type="ORF">B296_00051205</name>
</gene>
<dbReference type="GO" id="GO:0006508">
    <property type="term" value="P:proteolysis"/>
    <property type="evidence" value="ECO:0007669"/>
    <property type="project" value="UniProtKB-KW"/>
</dbReference>
<keyword evidence="2" id="KW-0645">Protease</keyword>
<name>A0A426XLD1_ENSVE</name>
<evidence type="ECO:0000259" key="5">
    <source>
        <dbReference type="PROSITE" id="PS51858"/>
    </source>
</evidence>
<sequence length="363" mass="40269">MSNRVNMVSRSSLTKSVSDDGGKDGSGRTHLYLNVYDLTPVNKYLYWFGLGVFHSGIEGAFSWSFPARSRGGTPYPRVKTLVPQVSKRRVATVTSLTLSSLAFKRCAVTNGAVVSSREATLSASRDVAAPERRGDHLDVASRRRLKQKREAAADVRIPSTVLKKSSCGASLWQHRTYDHLRLHLSKQFGELPLVGFLRVSPCARRNSSLDPTLSPTPLHLTSDRDLGPRSWSWSSTGRSGLGESGLTTGTSSRSVWLGTTDMSRSEFRLFIEDLAGKYHGDTYHLIIKNCNHFTDEVCMSLTGKPIPGWVNRLARLDDESDLFAWSSADESDEEDADCHPLKKPNIDFVHSIDEPLRLARDVM</sequence>
<dbReference type="InterPro" id="IPR008580">
    <property type="entry name" value="PPPDE_dom"/>
</dbReference>
<evidence type="ECO:0000313" key="7">
    <source>
        <dbReference type="Proteomes" id="UP000287651"/>
    </source>
</evidence>
<comment type="similarity">
    <text evidence="1">Belongs to the DeSI family.</text>
</comment>
<dbReference type="PANTHER" id="PTHR12378">
    <property type="entry name" value="DESUMOYLATING ISOPEPTIDASE"/>
    <property type="match status" value="1"/>
</dbReference>
<evidence type="ECO:0000256" key="4">
    <source>
        <dbReference type="SAM" id="MobiDB-lite"/>
    </source>
</evidence>
<dbReference type="PROSITE" id="PS51858">
    <property type="entry name" value="PPPDE"/>
    <property type="match status" value="1"/>
</dbReference>
<feature type="domain" description="PPPDE" evidence="5">
    <location>
        <begin position="29"/>
        <end position="320"/>
    </location>
</feature>
<dbReference type="Proteomes" id="UP000287651">
    <property type="component" value="Unassembled WGS sequence"/>
</dbReference>
<dbReference type="GO" id="GO:0101005">
    <property type="term" value="F:deubiquitinase activity"/>
    <property type="evidence" value="ECO:0007669"/>
    <property type="project" value="TreeGrafter"/>
</dbReference>
<dbReference type="SMART" id="SM01179">
    <property type="entry name" value="DUF862"/>
    <property type="match status" value="1"/>
</dbReference>